<protein>
    <submittedName>
        <fullName evidence="1">Uncharacterized protein</fullName>
    </submittedName>
</protein>
<reference evidence="1" key="1">
    <citation type="submission" date="2021-01" db="EMBL/GenBank/DDBJ databases">
        <authorList>
            <person name="Corre E."/>
            <person name="Pelletier E."/>
            <person name="Niang G."/>
            <person name="Scheremetjew M."/>
            <person name="Finn R."/>
            <person name="Kale V."/>
            <person name="Holt S."/>
            <person name="Cochrane G."/>
            <person name="Meng A."/>
            <person name="Brown T."/>
            <person name="Cohen L."/>
        </authorList>
    </citation>
    <scope>NUCLEOTIDE SEQUENCE</scope>
    <source>
        <strain evidence="1">RCC1130</strain>
    </source>
</reference>
<evidence type="ECO:0000313" key="1">
    <source>
        <dbReference type="EMBL" id="CAD8554801.1"/>
    </source>
</evidence>
<gene>
    <name evidence="1" type="ORF">CLEP1334_LOCUS30092</name>
</gene>
<proteinExistence type="predicted"/>
<sequence length="145" mass="16182">MNEERREQRAQAAAIKGLVGIGKAVWASTAPRPQVMDGEKDPRTSDMEGWWFTFCWPCFCACHEQEATGPDSLRYKNICCCLLYVLPMPCPPDERVREADRYDAFISQGSAALKPDYYTGPRRKCGGPACSCLCCPKHKADDIPA</sequence>
<dbReference type="EMBL" id="HBER01060338">
    <property type="protein sequence ID" value="CAD8554801.1"/>
    <property type="molecule type" value="Transcribed_RNA"/>
</dbReference>
<accession>A0A7S0P686</accession>
<dbReference type="AlphaFoldDB" id="A0A7S0P686"/>
<organism evidence="1">
    <name type="scientific">Calcidiscus leptoporus</name>
    <dbReference type="NCBI Taxonomy" id="127549"/>
    <lineage>
        <taxon>Eukaryota</taxon>
        <taxon>Haptista</taxon>
        <taxon>Haptophyta</taxon>
        <taxon>Prymnesiophyceae</taxon>
        <taxon>Coccolithales</taxon>
        <taxon>Calcidiscaceae</taxon>
        <taxon>Calcidiscus</taxon>
    </lineage>
</organism>
<name>A0A7S0P686_9EUKA</name>